<dbReference type="KEGG" id="ngg:RG540_CH05070"/>
<feature type="region of interest" description="Disordered" evidence="5">
    <location>
        <begin position="393"/>
        <end position="418"/>
    </location>
</feature>
<dbReference type="SUPFAM" id="SSF58104">
    <property type="entry name" value="Methyl-accepting chemotaxis protein (MCP) signaling domain"/>
    <property type="match status" value="1"/>
</dbReference>
<dbReference type="SUPFAM" id="SSF158472">
    <property type="entry name" value="HAMP domain-like"/>
    <property type="match status" value="1"/>
</dbReference>
<reference evidence="10" key="1">
    <citation type="journal article" date="2014" name="BMC Genomics">
        <title>Genome sequencing of two Neorhizobium galegae strains reveals a noeT gene responsible for the unusual acetylation of the nodulation factors.</title>
        <authorList>
            <person name="Osterman J."/>
            <person name="Marsh J."/>
            <person name="Laine P.K."/>
            <person name="Zeng Z."/>
            <person name="Alatalo E."/>
            <person name="Sullivan J.T."/>
            <person name="Young J.P."/>
            <person name="Thomas-Oates J."/>
            <person name="Paulin L."/>
            <person name="Lindstrom K."/>
        </authorList>
    </citation>
    <scope>NUCLEOTIDE SEQUENCE [LARGE SCALE GENOMIC DNA]</scope>
    <source>
        <strain evidence="10">HAMBI 540</strain>
    </source>
</reference>
<name>A0A068SKP2_NEOGA</name>
<evidence type="ECO:0000313" key="9">
    <source>
        <dbReference type="EMBL" id="CDN46698.1"/>
    </source>
</evidence>
<dbReference type="Gene3D" id="1.10.287.950">
    <property type="entry name" value="Methyl-accepting chemotaxis protein"/>
    <property type="match status" value="1"/>
</dbReference>
<keyword evidence="4" id="KW-0807">Transducer</keyword>
<evidence type="ECO:0000256" key="1">
    <source>
        <dbReference type="ARBA" id="ARBA00004370"/>
    </source>
</evidence>
<feature type="transmembrane region" description="Helical" evidence="6">
    <location>
        <begin position="191"/>
        <end position="213"/>
    </location>
</feature>
<dbReference type="Pfam" id="PF00015">
    <property type="entry name" value="MCPsignal"/>
    <property type="match status" value="1"/>
</dbReference>
<gene>
    <name evidence="9" type="ORF">RG540_CH05070</name>
</gene>
<keyword evidence="6" id="KW-0472">Membrane</keyword>
<dbReference type="GeneID" id="24259666"/>
<dbReference type="GO" id="GO:0006935">
    <property type="term" value="P:chemotaxis"/>
    <property type="evidence" value="ECO:0007669"/>
    <property type="project" value="UniProtKB-KW"/>
</dbReference>
<dbReference type="Gene3D" id="1.10.8.500">
    <property type="entry name" value="HAMP domain in histidine kinase"/>
    <property type="match status" value="1"/>
</dbReference>
<keyword evidence="10" id="KW-1185">Reference proteome</keyword>
<dbReference type="PANTHER" id="PTHR43531">
    <property type="entry name" value="PROTEIN ICFG"/>
    <property type="match status" value="1"/>
</dbReference>
<dbReference type="InterPro" id="IPR004089">
    <property type="entry name" value="MCPsignal_dom"/>
</dbReference>
<dbReference type="Pfam" id="PF12729">
    <property type="entry name" value="4HB_MCP_1"/>
    <property type="match status" value="1"/>
</dbReference>
<comment type="subcellular location">
    <subcellularLocation>
        <location evidence="1">Membrane</location>
    </subcellularLocation>
</comment>
<dbReference type="GO" id="GO:0016020">
    <property type="term" value="C:membrane"/>
    <property type="evidence" value="ECO:0007669"/>
    <property type="project" value="UniProtKB-SubCell"/>
</dbReference>
<dbReference type="InterPro" id="IPR003660">
    <property type="entry name" value="HAMP_dom"/>
</dbReference>
<dbReference type="GO" id="GO:0007165">
    <property type="term" value="P:signal transduction"/>
    <property type="evidence" value="ECO:0007669"/>
    <property type="project" value="UniProtKB-KW"/>
</dbReference>
<dbReference type="eggNOG" id="COG0840">
    <property type="taxonomic scope" value="Bacteria"/>
</dbReference>
<dbReference type="FunFam" id="1.10.287.950:FF:000001">
    <property type="entry name" value="Methyl-accepting chemotaxis sensory transducer"/>
    <property type="match status" value="1"/>
</dbReference>
<dbReference type="PROSITE" id="PS50111">
    <property type="entry name" value="CHEMOTAXIS_TRANSDUC_2"/>
    <property type="match status" value="1"/>
</dbReference>
<dbReference type="InterPro" id="IPR004090">
    <property type="entry name" value="Chemotax_Me-accpt_rcpt"/>
</dbReference>
<protein>
    <submittedName>
        <fullName evidence="9">Methyl-accepting chemotaxis protein</fullName>
    </submittedName>
</protein>
<keyword evidence="6" id="KW-0812">Transmembrane</keyword>
<dbReference type="PRINTS" id="PR00260">
    <property type="entry name" value="CHEMTRNSDUCR"/>
</dbReference>
<dbReference type="RefSeq" id="WP_038584203.1">
    <property type="nucleotide sequence ID" value="NZ_HG938353.1"/>
</dbReference>
<dbReference type="HOGENOM" id="CLU_000445_107_20_5"/>
<accession>A0A068SKP2</accession>
<evidence type="ECO:0000313" key="10">
    <source>
        <dbReference type="Proteomes" id="UP000028181"/>
    </source>
</evidence>
<dbReference type="PANTHER" id="PTHR43531:SF11">
    <property type="entry name" value="METHYL-ACCEPTING CHEMOTAXIS PROTEIN 3"/>
    <property type="match status" value="1"/>
</dbReference>
<dbReference type="InterPro" id="IPR024478">
    <property type="entry name" value="HlyB_4HB_MCP"/>
</dbReference>
<organism evidence="9 10">
    <name type="scientific">Neorhizobium galegae bv. orientalis str. HAMBI 540</name>
    <dbReference type="NCBI Taxonomy" id="1028800"/>
    <lineage>
        <taxon>Bacteria</taxon>
        <taxon>Pseudomonadati</taxon>
        <taxon>Pseudomonadota</taxon>
        <taxon>Alphaproteobacteria</taxon>
        <taxon>Hyphomicrobiales</taxon>
        <taxon>Rhizobiaceae</taxon>
        <taxon>Rhizobium/Agrobacterium group</taxon>
        <taxon>Neorhizobium</taxon>
    </lineage>
</organism>
<feature type="domain" description="Methyl-accepting transducer" evidence="7">
    <location>
        <begin position="349"/>
        <end position="578"/>
    </location>
</feature>
<feature type="domain" description="HAMP" evidence="8">
    <location>
        <begin position="210"/>
        <end position="263"/>
    </location>
</feature>
<dbReference type="EMBL" id="HG938353">
    <property type="protein sequence ID" value="CDN46698.1"/>
    <property type="molecule type" value="Genomic_DNA"/>
</dbReference>
<dbReference type="SMART" id="SM00283">
    <property type="entry name" value="MA"/>
    <property type="match status" value="1"/>
</dbReference>
<dbReference type="CDD" id="cd11386">
    <property type="entry name" value="MCP_signal"/>
    <property type="match status" value="1"/>
</dbReference>
<keyword evidence="6" id="KW-1133">Transmembrane helix</keyword>
<evidence type="ECO:0000256" key="6">
    <source>
        <dbReference type="SAM" id="Phobius"/>
    </source>
</evidence>
<dbReference type="Proteomes" id="UP000028181">
    <property type="component" value="Chromosome I"/>
</dbReference>
<proteinExistence type="inferred from homology"/>
<dbReference type="AlphaFoldDB" id="A0A068SKP2"/>
<keyword evidence="2" id="KW-0145">Chemotaxis</keyword>
<sequence length="650" mass="68985">MSRPSIKIALATLFTIIGVLFVVSAWVTTSGIAKMNEESTQIVTNRVPKLIASQDIRLAFSRLNFAFARRVIAETPKAIKEADQFMAERQKDLHDSIEGVRPTVVTAKGKELLANIEKAIAAYDVPGKKMLKLSGEEGEEEGARILNEELLPQIELARLPIMAMLNYNLSKVDDAYKESQDFFSTTVTTSYAMTSICFLILFGAGFYAVAGIANPVEKITTSMKGLADGNCAKEIPFAGRGDEIGAMAAAVEVFRLAAIDNERLVAEAEEQRHSNERQRIALGKAAAEEARGQLLQATSAFASALKHLASGDLSYRITETVSEDFTSLCSDFNTAALQLSQTLSSVADAAGAIDNGTQEIASSANDLSRRTEQQAASLEETAAALDQITANVGNSSKRAEEAQQAAKQANDSARSSGEVMSQAVQAMSRIEESSKQISNIIGVIDEIAFQTNLLALNAGVEAARAGEAGKGFAVVAQEVRELAQRSAKAAKEIKALIQTSTGEVESGVRLVGGTGEALKAIENHIITINAHMNSIAISAKEQSTGLAEVNTAVNQMDQVTQRNAAMVEESNAASTNLALESVKLRDLIGQFRLAGQTAGGGGNQTHRASRYPNDTRSAGSPVHAQRANAPRSAGGRGGAATAGKEDWSEF</sequence>
<dbReference type="OrthoDB" id="3378718at2"/>
<evidence type="ECO:0000256" key="3">
    <source>
        <dbReference type="ARBA" id="ARBA00029447"/>
    </source>
</evidence>
<evidence type="ECO:0000256" key="2">
    <source>
        <dbReference type="ARBA" id="ARBA00022500"/>
    </source>
</evidence>
<dbReference type="SMART" id="SM00304">
    <property type="entry name" value="HAMP"/>
    <property type="match status" value="2"/>
</dbReference>
<evidence type="ECO:0000256" key="4">
    <source>
        <dbReference type="PROSITE-ProRule" id="PRU00284"/>
    </source>
</evidence>
<evidence type="ECO:0000256" key="5">
    <source>
        <dbReference type="SAM" id="MobiDB-lite"/>
    </source>
</evidence>
<dbReference type="InterPro" id="IPR051310">
    <property type="entry name" value="MCP_chemotaxis"/>
</dbReference>
<feature type="region of interest" description="Disordered" evidence="5">
    <location>
        <begin position="595"/>
        <end position="650"/>
    </location>
</feature>
<evidence type="ECO:0000259" key="7">
    <source>
        <dbReference type="PROSITE" id="PS50111"/>
    </source>
</evidence>
<comment type="similarity">
    <text evidence="3">Belongs to the methyl-accepting chemotaxis (MCP) protein family.</text>
</comment>
<dbReference type="PATRIC" id="fig|1028800.3.peg.508"/>
<dbReference type="Pfam" id="PF00672">
    <property type="entry name" value="HAMP"/>
    <property type="match status" value="1"/>
</dbReference>
<evidence type="ECO:0000259" key="8">
    <source>
        <dbReference type="PROSITE" id="PS50885"/>
    </source>
</evidence>
<dbReference type="GO" id="GO:0004888">
    <property type="term" value="F:transmembrane signaling receptor activity"/>
    <property type="evidence" value="ECO:0007669"/>
    <property type="project" value="InterPro"/>
</dbReference>
<dbReference type="PROSITE" id="PS50885">
    <property type="entry name" value="HAMP"/>
    <property type="match status" value="2"/>
</dbReference>
<feature type="domain" description="HAMP" evidence="8">
    <location>
        <begin position="292"/>
        <end position="344"/>
    </location>
</feature>